<evidence type="ECO:0000313" key="4">
    <source>
        <dbReference type="EMBL" id="DBA04132.1"/>
    </source>
</evidence>
<feature type="region of interest" description="Disordered" evidence="3">
    <location>
        <begin position="82"/>
        <end position="111"/>
    </location>
</feature>
<protein>
    <submittedName>
        <fullName evidence="4">Uncharacterized protein</fullName>
    </submittedName>
</protein>
<evidence type="ECO:0000313" key="5">
    <source>
        <dbReference type="Proteomes" id="UP001146120"/>
    </source>
</evidence>
<name>A0AAV2ZBJ0_9STRA</name>
<reference evidence="4" key="1">
    <citation type="submission" date="2022-11" db="EMBL/GenBank/DDBJ databases">
        <authorList>
            <person name="Morgan W.R."/>
            <person name="Tartar A."/>
        </authorList>
    </citation>
    <scope>NUCLEOTIDE SEQUENCE</scope>
    <source>
        <strain evidence="4">ARSEF 373</strain>
    </source>
</reference>
<dbReference type="PANTHER" id="PTHR22870">
    <property type="entry name" value="REGULATOR OF CHROMOSOME CONDENSATION"/>
    <property type="match status" value="1"/>
</dbReference>
<dbReference type="Pfam" id="PF00415">
    <property type="entry name" value="RCC1"/>
    <property type="match status" value="4"/>
</dbReference>
<dbReference type="EMBL" id="DAKRPA010000011">
    <property type="protein sequence ID" value="DBA04132.1"/>
    <property type="molecule type" value="Genomic_DNA"/>
</dbReference>
<evidence type="ECO:0000256" key="1">
    <source>
        <dbReference type="ARBA" id="ARBA00022737"/>
    </source>
</evidence>
<keyword evidence="1" id="KW-0677">Repeat</keyword>
<dbReference type="InterPro" id="IPR009091">
    <property type="entry name" value="RCC1/BLIP-II"/>
</dbReference>
<dbReference type="PROSITE" id="PS50012">
    <property type="entry name" value="RCC1_3"/>
    <property type="match status" value="4"/>
</dbReference>
<organism evidence="4 5">
    <name type="scientific">Lagenidium giganteum</name>
    <dbReference type="NCBI Taxonomy" id="4803"/>
    <lineage>
        <taxon>Eukaryota</taxon>
        <taxon>Sar</taxon>
        <taxon>Stramenopiles</taxon>
        <taxon>Oomycota</taxon>
        <taxon>Peronosporomycetes</taxon>
        <taxon>Pythiales</taxon>
        <taxon>Pythiaceae</taxon>
    </lineage>
</organism>
<sequence>MGAEHSRPTAEHHLSWQTLRFGFKYAPSDVAVWPQYAGVAQWLTAEDARRLRQQLRCRTKGNLLTLSEFHAWLMNDSRVLQRQEQSESTVPQDITTPPPPPNGASTMQSSTAPSATVLDLHMAHMFRAMQKKVTASTKVHALEFLAASIVVSRAIWSLEEKICVLTEVFQEPAGVGRLRQSDIALLVFCAMEGVGKMTVGIATRWYEHCIDAPTVAKAVSSECMAFASNALDDTGAARAIKSLPTQQWISVTEFHTLVLQKEPIRRFLSLFAGEELRNPFTFGSLRSMCTGVALDSQYRDSVGAQTQLYEQLLGRCVTFEGRIDKRRQHAATLVQSTWRRRCSEAALQQRKREQIRLRHAKARTLQQFLKQRQLAKVLALHAMAEREALNGGVLVAGSGPCVPRRDVDPRAAAPACRNGLLFVDTFKFQSIRIATVTMSKSYVLALEVSRQELYGWGRCLPCVYEDDEEHMRLLQPTPARLAYRFPASAAVAEMALGASHAAIVDTDGMVYTWGFNDHGQLGHGAADVLKARTGQQYSLYYDERNGRVYEYLSTPTRLIYFEGAAEQDAEPIPIQKLCCGDYYVLALSRAGDVFSWGEASEGQLGHGEAHDAFRVGFVDVSMLNSAFTFLGEPEPILMLSNERVCHIACRNNHSIALTEDFKLFEWGSWGKRTGHDQDHTLVPVETDESVRNLRLRDVSVGDHHMLAEGASVSLRVGDGDESVPLSRATQSCSLDTIEHLFGGNDSTFFAVFLDLDVDDVEEVFNVDDEQGGDGIDVPPSTTKNVVEGVESVWKKRVAPSRLSLHGTSMFDYQLRHFAGQLGWQERFHYQSLLTCCVHGHVDDRVVVLPWGRAPGHYLQLLLEPHELSDALFMPEVDHDDRSSPSRRKAIETTAASIPMVEFRVCVSTNAQQWIGKRGFGTHLCHPSLRPASKKRKAARRHDQRRLRLEENSVFIIELDPTALDPSVLERLDASYQDENGEREPPDLAVSSEVIAVLVQQVLMAQEAGALAVLVVLDLFDAEAFELPLDQDTGVYIPVMMISATAIASFDYLLHVGGASGSTSGRKFRDVLNHVLELCDSNEDPRVVPVRCFERVDTLPSRIGSAFASGARGVVVEYDNDRNTRLLPRATDSFTDRLLASISHDQGQKLRAAGRLAVTTTPMIIPPRRVGATPMVTEANCELVVEAAVDIRAGGTTYAWGSGENGRLGVGNTSLEPFDDGYEALTDSVYRFVGQPMAIAALDGVEMTQLVAASAHSLAVTAQGRVFSWGRGTRGELGHSRMLRGERVSLLEDVDTPRLVQDVVTYERVVKVDANDAATMLVTETVMHDEYRRRRREIAHLRALTLKSTAA</sequence>
<feature type="repeat" description="RCC1" evidence="2">
    <location>
        <begin position="508"/>
        <end position="590"/>
    </location>
</feature>
<dbReference type="PANTHER" id="PTHR22870:SF408">
    <property type="entry name" value="OS09G0560450 PROTEIN"/>
    <property type="match status" value="1"/>
</dbReference>
<gene>
    <name evidence="4" type="ORF">N0F65_004240</name>
</gene>
<keyword evidence="5" id="KW-1185">Reference proteome</keyword>
<dbReference type="Gene3D" id="2.130.10.30">
    <property type="entry name" value="Regulator of chromosome condensation 1/beta-lactamase-inhibitor protein II"/>
    <property type="match status" value="2"/>
</dbReference>
<feature type="repeat" description="RCC1" evidence="2">
    <location>
        <begin position="591"/>
        <end position="660"/>
    </location>
</feature>
<evidence type="ECO:0000256" key="2">
    <source>
        <dbReference type="PROSITE-ProRule" id="PRU00235"/>
    </source>
</evidence>
<proteinExistence type="predicted"/>
<dbReference type="SUPFAM" id="SSF50985">
    <property type="entry name" value="RCC1/BLIP-II"/>
    <property type="match status" value="2"/>
</dbReference>
<feature type="repeat" description="RCC1" evidence="2">
    <location>
        <begin position="1194"/>
        <end position="1262"/>
    </location>
</feature>
<evidence type="ECO:0000256" key="3">
    <source>
        <dbReference type="SAM" id="MobiDB-lite"/>
    </source>
</evidence>
<reference evidence="4" key="2">
    <citation type="journal article" date="2023" name="Microbiol Resour">
        <title>Decontamination and Annotation of the Draft Genome Sequence of the Oomycete Lagenidium giganteum ARSEF 373.</title>
        <authorList>
            <person name="Morgan W.R."/>
            <person name="Tartar A."/>
        </authorList>
    </citation>
    <scope>NUCLEOTIDE SEQUENCE</scope>
    <source>
        <strain evidence="4">ARSEF 373</strain>
    </source>
</reference>
<dbReference type="InterPro" id="IPR051210">
    <property type="entry name" value="Ub_ligase/GEF_domain"/>
</dbReference>
<dbReference type="Proteomes" id="UP001146120">
    <property type="component" value="Unassembled WGS sequence"/>
</dbReference>
<accession>A0AAV2ZBJ0</accession>
<feature type="repeat" description="RCC1" evidence="2">
    <location>
        <begin position="1263"/>
        <end position="1324"/>
    </location>
</feature>
<comment type="caution">
    <text evidence="4">The sequence shown here is derived from an EMBL/GenBank/DDBJ whole genome shotgun (WGS) entry which is preliminary data.</text>
</comment>
<dbReference type="InterPro" id="IPR000408">
    <property type="entry name" value="Reg_chr_condens"/>
</dbReference>